<dbReference type="RefSeq" id="WP_134248644.1">
    <property type="nucleotide sequence ID" value="NZ_SNQI01000004.1"/>
</dbReference>
<evidence type="ECO:0000259" key="4">
    <source>
        <dbReference type="Pfam" id="PF25954"/>
    </source>
</evidence>
<feature type="domain" description="CzcB-like barrel-sandwich hybrid" evidence="5">
    <location>
        <begin position="92"/>
        <end position="238"/>
    </location>
</feature>
<protein>
    <submittedName>
        <fullName evidence="6">Efflux RND transporter periplasmic adaptor subunit</fullName>
    </submittedName>
</protein>
<dbReference type="AlphaFoldDB" id="A0A4Y8AQB3"/>
<dbReference type="GO" id="GO:0015679">
    <property type="term" value="P:plasma membrane copper ion transport"/>
    <property type="evidence" value="ECO:0007669"/>
    <property type="project" value="TreeGrafter"/>
</dbReference>
<dbReference type="GO" id="GO:0022857">
    <property type="term" value="F:transmembrane transporter activity"/>
    <property type="evidence" value="ECO:0007669"/>
    <property type="project" value="InterPro"/>
</dbReference>
<dbReference type="PANTHER" id="PTHR30097:SF4">
    <property type="entry name" value="SLR6042 PROTEIN"/>
    <property type="match status" value="1"/>
</dbReference>
<evidence type="ECO:0000259" key="5">
    <source>
        <dbReference type="Pfam" id="PF25973"/>
    </source>
</evidence>
<evidence type="ECO:0000256" key="3">
    <source>
        <dbReference type="SAM" id="MobiDB-lite"/>
    </source>
</evidence>
<accession>A0A4Y8AQB3</accession>
<evidence type="ECO:0000256" key="2">
    <source>
        <dbReference type="ARBA" id="ARBA00022448"/>
    </source>
</evidence>
<comment type="caution">
    <text evidence="6">The sequence shown here is derived from an EMBL/GenBank/DDBJ whole genome shotgun (WGS) entry which is preliminary data.</text>
</comment>
<dbReference type="Pfam" id="PF25973">
    <property type="entry name" value="BSH_CzcB"/>
    <property type="match status" value="1"/>
</dbReference>
<dbReference type="PROSITE" id="PS51257">
    <property type="entry name" value="PROKAR_LIPOPROTEIN"/>
    <property type="match status" value="1"/>
</dbReference>
<dbReference type="Gene3D" id="1.10.287.470">
    <property type="entry name" value="Helix hairpin bin"/>
    <property type="match status" value="1"/>
</dbReference>
<feature type="region of interest" description="Disordered" evidence="3">
    <location>
        <begin position="24"/>
        <end position="51"/>
    </location>
</feature>
<evidence type="ECO:0000313" key="7">
    <source>
        <dbReference type="Proteomes" id="UP000298517"/>
    </source>
</evidence>
<dbReference type="GO" id="GO:0016020">
    <property type="term" value="C:membrane"/>
    <property type="evidence" value="ECO:0007669"/>
    <property type="project" value="InterPro"/>
</dbReference>
<dbReference type="InterPro" id="IPR058792">
    <property type="entry name" value="Beta-barrel_RND_2"/>
</dbReference>
<evidence type="ECO:0000256" key="1">
    <source>
        <dbReference type="ARBA" id="ARBA00009477"/>
    </source>
</evidence>
<dbReference type="Gene3D" id="2.40.50.100">
    <property type="match status" value="1"/>
</dbReference>
<dbReference type="GO" id="GO:0060003">
    <property type="term" value="P:copper ion export"/>
    <property type="evidence" value="ECO:0007669"/>
    <property type="project" value="TreeGrafter"/>
</dbReference>
<dbReference type="InterPro" id="IPR058647">
    <property type="entry name" value="BSH_CzcB-like"/>
</dbReference>
<dbReference type="NCBIfam" id="TIGR01730">
    <property type="entry name" value="RND_mfp"/>
    <property type="match status" value="1"/>
</dbReference>
<dbReference type="EMBL" id="SNQI01000004">
    <property type="protein sequence ID" value="TEW72941.1"/>
    <property type="molecule type" value="Genomic_DNA"/>
</dbReference>
<dbReference type="InterPro" id="IPR006143">
    <property type="entry name" value="RND_pump_MFP"/>
</dbReference>
<name>A0A4Y8AQB3_9FLAO</name>
<feature type="domain" description="CusB-like beta-barrel" evidence="4">
    <location>
        <begin position="246"/>
        <end position="318"/>
    </location>
</feature>
<keyword evidence="7" id="KW-1185">Reference proteome</keyword>
<sequence length="403" mass="44252">MKNILKISTLLILILTIISCGNNESKHTEGDDHKNEQTEEEGHNEGEETPNKVALKLNQLEIMGIELGNLSQLNLGASLKVNGQLELPPQNMASVSAIIGGRVQSVAVVEGDFVKEGQVIATLNNPEIISMQRAYLAAKSNLTYLEKDYGRKKELEKDGITSARAFQEAEAAYLNAKADLNATKATLNLMGINVATIEKGVIVASIPVIAPIQGYIQKIEINIGKSVAPEQEMFEIVDNNFLHLGLNVFEKDIEKLSIGQKIAFTLSTRPNKMYEAEIFALGKAFDLDTRSVKVHAKIIGTHEGLLTGMFVEARIATDSKSVNALPDEAFVNEKGLDYIFVQIEKDKDDLVLEKIQVIKGVSDLGFSEVQFSNPLEKNILIVTKGAYYVNSELNKGEFEGHDH</sequence>
<evidence type="ECO:0000313" key="6">
    <source>
        <dbReference type="EMBL" id="TEW72941.1"/>
    </source>
</evidence>
<reference evidence="6 7" key="1">
    <citation type="journal article" date="2011" name="J. Microbiol.">
        <title>Gramella jeungdoensis sp. nov., isolated from a solar saltern in Korea.</title>
        <authorList>
            <person name="Joung Y."/>
            <person name="Kim H."/>
            <person name="Jang T."/>
            <person name="Ahn T.S."/>
            <person name="Joh K."/>
        </authorList>
    </citation>
    <scope>NUCLEOTIDE SEQUENCE [LARGE SCALE GENOMIC DNA]</scope>
    <source>
        <strain evidence="6 7">KCTC 23123</strain>
    </source>
</reference>
<proteinExistence type="inferred from homology"/>
<dbReference type="OrthoDB" id="9814657at2"/>
<feature type="compositionally biased region" description="Basic and acidic residues" evidence="3">
    <location>
        <begin position="24"/>
        <end position="50"/>
    </location>
</feature>
<keyword evidence="2" id="KW-0813">Transport</keyword>
<dbReference type="Gene3D" id="2.40.30.170">
    <property type="match status" value="1"/>
</dbReference>
<dbReference type="SUPFAM" id="SSF111369">
    <property type="entry name" value="HlyD-like secretion proteins"/>
    <property type="match status" value="1"/>
</dbReference>
<dbReference type="Proteomes" id="UP000298517">
    <property type="component" value="Unassembled WGS sequence"/>
</dbReference>
<gene>
    <name evidence="6" type="ORF">E2488_12165</name>
</gene>
<dbReference type="InterPro" id="IPR051909">
    <property type="entry name" value="MFP_Cation_Efflux"/>
</dbReference>
<organism evidence="6 7">
    <name type="scientific">Gramella jeungdoensis</name>
    <dbReference type="NCBI Taxonomy" id="708091"/>
    <lineage>
        <taxon>Bacteria</taxon>
        <taxon>Pseudomonadati</taxon>
        <taxon>Bacteroidota</taxon>
        <taxon>Flavobacteriia</taxon>
        <taxon>Flavobacteriales</taxon>
        <taxon>Flavobacteriaceae</taxon>
        <taxon>Christiangramia</taxon>
    </lineage>
</organism>
<comment type="similarity">
    <text evidence="1">Belongs to the membrane fusion protein (MFP) (TC 8.A.1) family.</text>
</comment>
<dbReference type="PANTHER" id="PTHR30097">
    <property type="entry name" value="CATION EFFLUX SYSTEM PROTEIN CUSB"/>
    <property type="match status" value="1"/>
</dbReference>
<dbReference type="Pfam" id="PF25954">
    <property type="entry name" value="Beta-barrel_RND_2"/>
    <property type="match status" value="1"/>
</dbReference>
<dbReference type="GO" id="GO:0030313">
    <property type="term" value="C:cell envelope"/>
    <property type="evidence" value="ECO:0007669"/>
    <property type="project" value="TreeGrafter"/>
</dbReference>